<evidence type="ECO:0000313" key="5">
    <source>
        <dbReference type="EMBL" id="SOV17690.1"/>
    </source>
</evidence>
<keyword evidence="6" id="KW-1185">Reference proteome</keyword>
<feature type="chain" id="PRO_5045699479" evidence="3">
    <location>
        <begin position="22"/>
        <end position="319"/>
    </location>
</feature>
<evidence type="ECO:0000256" key="3">
    <source>
        <dbReference type="SAM" id="SignalP"/>
    </source>
</evidence>
<protein>
    <submittedName>
        <fullName evidence="5">MSP7-like protein</fullName>
    </submittedName>
</protein>
<dbReference type="EMBL" id="LT969436">
    <property type="protein sequence ID" value="SOV17690.1"/>
    <property type="molecule type" value="Genomic_DNA"/>
</dbReference>
<sequence length="319" mass="37371">MKGTIISLLFFIFFMTHFIFCDENTFPKEILEYDKDLELEKIKEKLKNLNDIIVDKLIESFQDNIDVLKAIIQELEKEKENKLAKEKKREIINNDLLNNNNINKFKGQGFLSSTWKQIKGDSEENPNNLQKSSKGQMLQSSEPNKLNEENPPDQSITTNSSLVKNTVSNTNTNDANTKSLIKYLDNAYDEILKEMNLSNDADKEMYRSRLDRFKQGFENLVLNQNEYELIKRLILTFSNQDETSTEKKNHIINMLKKALEEEKFSQEFKNFIYGIYAYAKKHNYLKLIDSSKDIYKKVFENATNLLDTLQMKIKTVPSH</sequence>
<feature type="coiled-coil region" evidence="1">
    <location>
        <begin position="39"/>
        <end position="95"/>
    </location>
</feature>
<evidence type="ECO:0000259" key="4">
    <source>
        <dbReference type="Pfam" id="PF12948"/>
    </source>
</evidence>
<proteinExistence type="predicted"/>
<gene>
    <name evidence="5" type="ORF">PGABG01_1332500</name>
</gene>
<organism evidence="5 6">
    <name type="scientific">Plasmodium gaboni</name>
    <dbReference type="NCBI Taxonomy" id="647221"/>
    <lineage>
        <taxon>Eukaryota</taxon>
        <taxon>Sar</taxon>
        <taxon>Alveolata</taxon>
        <taxon>Apicomplexa</taxon>
        <taxon>Aconoidasida</taxon>
        <taxon>Haemosporida</taxon>
        <taxon>Plasmodiidae</taxon>
        <taxon>Plasmodium</taxon>
        <taxon>Plasmodium (Laverania)</taxon>
    </lineage>
</organism>
<dbReference type="InterPro" id="IPR024781">
    <property type="entry name" value="MSP_C"/>
</dbReference>
<keyword evidence="3" id="KW-0732">Signal</keyword>
<evidence type="ECO:0000256" key="2">
    <source>
        <dbReference type="SAM" id="MobiDB-lite"/>
    </source>
</evidence>
<reference evidence="5" key="1">
    <citation type="submission" date="2016-09" db="EMBL/GenBank/DDBJ databases">
        <authorList>
            <consortium name="Pathogen Informatics"/>
            <person name="Sun Q."/>
            <person name="Inoue M."/>
        </authorList>
    </citation>
    <scope>NUCLEOTIDE SEQUENCE</scope>
</reference>
<feature type="compositionally biased region" description="Polar residues" evidence="2">
    <location>
        <begin position="152"/>
        <end position="171"/>
    </location>
</feature>
<feature type="compositionally biased region" description="Polar residues" evidence="2">
    <location>
        <begin position="125"/>
        <end position="144"/>
    </location>
</feature>
<dbReference type="Pfam" id="PF12948">
    <property type="entry name" value="MSP7_C"/>
    <property type="match status" value="1"/>
</dbReference>
<evidence type="ECO:0000256" key="1">
    <source>
        <dbReference type="SAM" id="Coils"/>
    </source>
</evidence>
<keyword evidence="1" id="KW-0175">Coiled coil</keyword>
<name>A0ABY1US04_9APIC</name>
<accession>A0ABY1US04</accession>
<feature type="region of interest" description="Disordered" evidence="2">
    <location>
        <begin position="118"/>
        <end position="171"/>
    </location>
</feature>
<evidence type="ECO:0000313" key="6">
    <source>
        <dbReference type="Proteomes" id="UP000831156"/>
    </source>
</evidence>
<feature type="domain" description="Merozoite surface protein C-terminal" evidence="4">
    <location>
        <begin position="181"/>
        <end position="304"/>
    </location>
</feature>
<dbReference type="Proteomes" id="UP000831156">
    <property type="component" value="Chromosome 13"/>
</dbReference>
<feature type="signal peptide" evidence="3">
    <location>
        <begin position="1"/>
        <end position="21"/>
    </location>
</feature>